<protein>
    <recommendedName>
        <fullName evidence="4">nitrite reductase (cytochrome; ammonia-forming)</fullName>
        <ecNumber evidence="4">1.7.2.2</ecNumber>
    </recommendedName>
</protein>
<dbReference type="Proteomes" id="UP000001025">
    <property type="component" value="Chromosome"/>
</dbReference>
<dbReference type="KEGG" id="rba:RB1903"/>
<comment type="catalytic activity">
    <reaction evidence="13">
        <text>6 Fe(III)-[cytochrome c] + NH4(+) + 2 H2O = 6 Fe(II)-[cytochrome c] + nitrite + 8 H(+)</text>
        <dbReference type="Rhea" id="RHEA:13089"/>
        <dbReference type="Rhea" id="RHEA-COMP:10350"/>
        <dbReference type="Rhea" id="RHEA-COMP:14399"/>
        <dbReference type="ChEBI" id="CHEBI:15377"/>
        <dbReference type="ChEBI" id="CHEBI:15378"/>
        <dbReference type="ChEBI" id="CHEBI:16301"/>
        <dbReference type="ChEBI" id="CHEBI:28938"/>
        <dbReference type="ChEBI" id="CHEBI:29033"/>
        <dbReference type="ChEBI" id="CHEBI:29034"/>
        <dbReference type="EC" id="1.7.2.2"/>
    </reaction>
</comment>
<evidence type="ECO:0000256" key="8">
    <source>
        <dbReference type="ARBA" id="ARBA00022729"/>
    </source>
</evidence>
<keyword evidence="14" id="KW-0472">Membrane</keyword>
<evidence type="ECO:0000259" key="15">
    <source>
        <dbReference type="Pfam" id="PF14537"/>
    </source>
</evidence>
<dbReference type="GO" id="GO:0046872">
    <property type="term" value="F:metal ion binding"/>
    <property type="evidence" value="ECO:0007669"/>
    <property type="project" value="UniProtKB-KW"/>
</dbReference>
<keyword evidence="9" id="KW-0106">Calcium</keyword>
<dbReference type="eggNOG" id="COG3303">
    <property type="taxonomic scope" value="Bacteria"/>
</dbReference>
<evidence type="ECO:0000313" key="17">
    <source>
        <dbReference type="Proteomes" id="UP000001025"/>
    </source>
</evidence>
<evidence type="ECO:0000256" key="1">
    <source>
        <dbReference type="ARBA" id="ARBA00001926"/>
    </source>
</evidence>
<comment type="similarity">
    <text evidence="3">Belongs to the cytochrome c-552 family.</text>
</comment>
<keyword evidence="6" id="KW-0349">Heme</keyword>
<evidence type="ECO:0000256" key="10">
    <source>
        <dbReference type="ARBA" id="ARBA00022982"/>
    </source>
</evidence>
<feature type="transmembrane region" description="Helical" evidence="14">
    <location>
        <begin position="26"/>
        <end position="46"/>
    </location>
</feature>
<dbReference type="InterPro" id="IPR003321">
    <property type="entry name" value="Cyt_c552"/>
</dbReference>
<dbReference type="STRING" id="243090.RB1903"/>
<reference evidence="16 17" key="1">
    <citation type="journal article" date="2003" name="Proc. Natl. Acad. Sci. U.S.A.">
        <title>Complete genome sequence of the marine planctomycete Pirellula sp. strain 1.</title>
        <authorList>
            <person name="Gloeckner F.O."/>
            <person name="Kube M."/>
            <person name="Bauer M."/>
            <person name="Teeling H."/>
            <person name="Lombardot T."/>
            <person name="Ludwig W."/>
            <person name="Gade D."/>
            <person name="Beck A."/>
            <person name="Borzym K."/>
            <person name="Heitmann K."/>
            <person name="Rabus R."/>
            <person name="Schlesner H."/>
            <person name="Amann R."/>
            <person name="Reinhardt R."/>
        </authorList>
    </citation>
    <scope>NUCLEOTIDE SEQUENCE [LARGE SCALE GENOMIC DNA]</scope>
    <source>
        <strain evidence="17">DSM 10527 / NCIMB 13988 / SH1</strain>
    </source>
</reference>
<evidence type="ECO:0000256" key="5">
    <source>
        <dbReference type="ARBA" id="ARBA00022448"/>
    </source>
</evidence>
<dbReference type="Gene3D" id="3.90.10.10">
    <property type="entry name" value="Cytochrome C3"/>
    <property type="match status" value="1"/>
</dbReference>
<evidence type="ECO:0000256" key="14">
    <source>
        <dbReference type="SAM" id="Phobius"/>
    </source>
</evidence>
<dbReference type="OrthoDB" id="234670at2"/>
<evidence type="ECO:0000256" key="11">
    <source>
        <dbReference type="ARBA" id="ARBA00023002"/>
    </source>
</evidence>
<keyword evidence="7" id="KW-0479">Metal-binding</keyword>
<name>Q7UWN4_RHOBA</name>
<keyword evidence="14" id="KW-1133">Transmembrane helix</keyword>
<evidence type="ECO:0000256" key="4">
    <source>
        <dbReference type="ARBA" id="ARBA00011887"/>
    </source>
</evidence>
<keyword evidence="12" id="KW-0408">Iron</keyword>
<dbReference type="HOGENOM" id="CLU_609619_0_0_0"/>
<evidence type="ECO:0000256" key="13">
    <source>
        <dbReference type="ARBA" id="ARBA00049131"/>
    </source>
</evidence>
<evidence type="ECO:0000256" key="12">
    <source>
        <dbReference type="ARBA" id="ARBA00023004"/>
    </source>
</evidence>
<dbReference type="InterPro" id="IPR036280">
    <property type="entry name" value="Multihaem_cyt_sf"/>
</dbReference>
<dbReference type="GO" id="GO:0019645">
    <property type="term" value="P:anaerobic electron transport chain"/>
    <property type="evidence" value="ECO:0000318"/>
    <property type="project" value="GO_Central"/>
</dbReference>
<dbReference type="InterPro" id="IPR012286">
    <property type="entry name" value="Tetrahaem_cytochrome"/>
</dbReference>
<evidence type="ECO:0000256" key="7">
    <source>
        <dbReference type="ARBA" id="ARBA00022723"/>
    </source>
</evidence>
<dbReference type="AlphaFoldDB" id="Q7UWN4"/>
<keyword evidence="5" id="KW-0813">Transport</keyword>
<dbReference type="PANTHER" id="PTHR30633">
    <property type="entry name" value="CYTOCHROME C-552 RESPIRATORY NITRITE REDUCTASE"/>
    <property type="match status" value="1"/>
</dbReference>
<dbReference type="EC" id="1.7.2.2" evidence="4"/>
<proteinExistence type="inferred from homology"/>
<dbReference type="SUPFAM" id="SSF48695">
    <property type="entry name" value="Multiheme cytochromes"/>
    <property type="match status" value="1"/>
</dbReference>
<keyword evidence="17" id="KW-1185">Reference proteome</keyword>
<dbReference type="GO" id="GO:0020037">
    <property type="term" value="F:heme binding"/>
    <property type="evidence" value="ECO:0000318"/>
    <property type="project" value="GO_Central"/>
</dbReference>
<evidence type="ECO:0000256" key="6">
    <source>
        <dbReference type="ARBA" id="ARBA00022617"/>
    </source>
</evidence>
<dbReference type="InParanoid" id="Q7UWN4"/>
<dbReference type="EMBL" id="BX294136">
    <property type="protein sequence ID" value="CAD72328.1"/>
    <property type="molecule type" value="Genomic_DNA"/>
</dbReference>
<organism evidence="16 17">
    <name type="scientific">Rhodopirellula baltica (strain DSM 10527 / NCIMB 13988 / SH1)</name>
    <dbReference type="NCBI Taxonomy" id="243090"/>
    <lineage>
        <taxon>Bacteria</taxon>
        <taxon>Pseudomonadati</taxon>
        <taxon>Planctomycetota</taxon>
        <taxon>Planctomycetia</taxon>
        <taxon>Pirellulales</taxon>
        <taxon>Pirellulaceae</taxon>
        <taxon>Rhodopirellula</taxon>
    </lineage>
</organism>
<dbReference type="PANTHER" id="PTHR30633:SF0">
    <property type="entry name" value="CYTOCHROME C-552"/>
    <property type="match status" value="1"/>
</dbReference>
<dbReference type="Pfam" id="PF14537">
    <property type="entry name" value="Cytochrom_c3_2"/>
    <property type="match status" value="2"/>
</dbReference>
<gene>
    <name evidence="16" type="ordered locus">RB1903</name>
</gene>
<evidence type="ECO:0000256" key="2">
    <source>
        <dbReference type="ARBA" id="ARBA00004196"/>
    </source>
</evidence>
<sequence length="480" mass="52738">MYRCQRCWPVTSLACIGTDMTTAKQLWLSLILVNVLVIGGIAYSAFAPGASTKTMSLPGKTSHGHYQIEMRCDLCHTEGNGLREDACTSCHEEELRLAKDTHPASKFNDPTNAELLSVLDATNCVTCHREHVAEQTLPMGLTMPSDYCYHCHQETLETRASHADFKFDSCATAGCHNYHDNRALYENFLLKHVDENDFLDEMVGLTREPMSIESETSLSVADADAPGEWSGTAFDDLELLNDWASTAHASAGVNCSGCHLESPGAETEAVSTGDQAWNLEVSVQTCGACHTGQMETFFQGHHGMRLAADLPPMTPGDARISMHADSSHRQLECNACHSGHRFDTAYASVDACLKCHADEHSQAFLTTSHYAAWQNEISGTAPAGSGVSCATCHMPRLEDDDGNVWANHNQNDNLRPNEKMIRDVCMQCHGVGFSIDALADEHLIQNCFADAPSVHVESIDLVKARFEERQRKKEARSKKK</sequence>
<evidence type="ECO:0000256" key="3">
    <source>
        <dbReference type="ARBA" id="ARBA00009288"/>
    </source>
</evidence>
<keyword evidence="11" id="KW-0560">Oxidoreductase</keyword>
<dbReference type="Gene3D" id="1.10.1130.10">
    <property type="entry name" value="Flavocytochrome C3, Chain A"/>
    <property type="match status" value="2"/>
</dbReference>
<feature type="domain" description="Tetrahaem cytochrome" evidence="15">
    <location>
        <begin position="247"/>
        <end position="356"/>
    </location>
</feature>
<evidence type="ECO:0000256" key="9">
    <source>
        <dbReference type="ARBA" id="ARBA00022837"/>
    </source>
</evidence>
<comment type="cofactor">
    <cofactor evidence="1">
        <name>heme c</name>
        <dbReference type="ChEBI" id="CHEBI:61717"/>
    </cofactor>
</comment>
<dbReference type="EnsemblBacteria" id="CAD72328">
    <property type="protein sequence ID" value="CAD72328"/>
    <property type="gene ID" value="RB1903"/>
</dbReference>
<dbReference type="GO" id="GO:0030288">
    <property type="term" value="C:outer membrane-bounded periplasmic space"/>
    <property type="evidence" value="ECO:0000318"/>
    <property type="project" value="GO_Central"/>
</dbReference>
<keyword evidence="10" id="KW-0249">Electron transport</keyword>
<evidence type="ECO:0000313" key="16">
    <source>
        <dbReference type="EMBL" id="CAD72328.1"/>
    </source>
</evidence>
<dbReference type="PATRIC" id="fig|243090.15.peg.876"/>
<keyword evidence="14" id="KW-0812">Transmembrane</keyword>
<keyword evidence="8" id="KW-0732">Signal</keyword>
<accession>Q7UWN4</accession>
<feature type="domain" description="Tetrahaem cytochrome" evidence="15">
    <location>
        <begin position="65"/>
        <end position="153"/>
    </location>
</feature>
<comment type="subcellular location">
    <subcellularLocation>
        <location evidence="2">Cell envelope</location>
    </subcellularLocation>
</comment>
<dbReference type="GO" id="GO:0042279">
    <property type="term" value="F:nitrite reductase (cytochrome, ammonia-forming) activity"/>
    <property type="evidence" value="ECO:0000318"/>
    <property type="project" value="GO_Central"/>
</dbReference>